<keyword evidence="5" id="KW-0598">Phosphotransferase system</keyword>
<evidence type="ECO:0000313" key="11">
    <source>
        <dbReference type="Proteomes" id="UP000018559"/>
    </source>
</evidence>
<keyword evidence="3" id="KW-1003">Cell membrane</keyword>
<feature type="transmembrane region" description="Helical" evidence="9">
    <location>
        <begin position="209"/>
        <end position="241"/>
    </location>
</feature>
<proteinExistence type="predicted"/>
<evidence type="ECO:0000256" key="5">
    <source>
        <dbReference type="ARBA" id="ARBA00022683"/>
    </source>
</evidence>
<reference evidence="10 11" key="1">
    <citation type="journal article" date="2014" name="Genome Announc.">
        <title>The Genome of the Predominant Equine Lactobacillus Species, Lactobacillus equi, Is Reflective of Its Lifestyle Adaptations to an Herbivorous Host.</title>
        <authorList>
            <person name="O'Donnell M.M."/>
            <person name="Harris H.M."/>
            <person name="O'Toole P.W."/>
            <person name="Ross R.P."/>
        </authorList>
    </citation>
    <scope>NUCLEOTIDE SEQUENCE [LARGE SCALE GENOMIC DNA]</scope>
    <source>
        <strain evidence="10 11">DPC 6820</strain>
    </source>
</reference>
<name>V7HXN5_9LACO</name>
<evidence type="ECO:0000256" key="8">
    <source>
        <dbReference type="ARBA" id="ARBA00023136"/>
    </source>
</evidence>
<protein>
    <submittedName>
        <fullName evidence="10">PTS system, mannose-specific IIC component</fullName>
    </submittedName>
</protein>
<comment type="subcellular location">
    <subcellularLocation>
        <location evidence="1">Cell membrane</location>
        <topology evidence="1">Multi-pass membrane protein</topology>
    </subcellularLocation>
</comment>
<feature type="transmembrane region" description="Helical" evidence="9">
    <location>
        <begin position="177"/>
        <end position="197"/>
    </location>
</feature>
<feature type="transmembrane region" description="Helical" evidence="9">
    <location>
        <begin position="142"/>
        <end position="165"/>
    </location>
</feature>
<dbReference type="Proteomes" id="UP000018559">
    <property type="component" value="Unassembled WGS sequence"/>
</dbReference>
<keyword evidence="7 9" id="KW-1133">Transmembrane helix</keyword>
<dbReference type="GO" id="GO:0005886">
    <property type="term" value="C:plasma membrane"/>
    <property type="evidence" value="ECO:0007669"/>
    <property type="project" value="UniProtKB-SubCell"/>
</dbReference>
<keyword evidence="8 9" id="KW-0472">Membrane</keyword>
<sequence length="270" mass="27823">MSTIQIILVVIVAFIVGCSSVNDQIETYQPIVACSLIGLVTGNLQLGVMLGGSLQLITMGWANVGAAMAPDAALAGVASAIILIEGNQGAQGIGPAIALAVPLAVAGLGLTMIVRTVTVFIAHIMDSRAEQADINGIQVWHFIGMCLQGLRVAVPALLLMLIPVSLVRQGLESMPEWLTSGMTIGGGMVVAVGYAMVINMMSSREVWPFFFLGFALAAIQQLTLISLGIIGVCLAILFLALEGGNSNNSNGSSNGGNGSGDPLGEILEDF</sequence>
<gene>
    <name evidence="10" type="ORF">LEQ_0666c</name>
</gene>
<accession>V7HXN5</accession>
<dbReference type="PANTHER" id="PTHR32502:SF25">
    <property type="entry name" value="PHOSPHOTRANSFERASE SYSTEM, MANNOSE-SPECIFIC EIIC"/>
    <property type="match status" value="1"/>
</dbReference>
<keyword evidence="6 9" id="KW-0812">Transmembrane</keyword>
<dbReference type="RefSeq" id="WP_023859035.1">
    <property type="nucleotide sequence ID" value="NZ_AWWH01000048.1"/>
</dbReference>
<evidence type="ECO:0000313" key="10">
    <source>
        <dbReference type="EMBL" id="ETA74652.1"/>
    </source>
</evidence>
<evidence type="ECO:0000256" key="1">
    <source>
        <dbReference type="ARBA" id="ARBA00004651"/>
    </source>
</evidence>
<evidence type="ECO:0000256" key="3">
    <source>
        <dbReference type="ARBA" id="ARBA00022475"/>
    </source>
</evidence>
<keyword evidence="4" id="KW-0762">Sugar transport</keyword>
<keyword evidence="2" id="KW-0813">Transport</keyword>
<dbReference type="NCBIfam" id="NF011647">
    <property type="entry name" value="PRK15065.1"/>
    <property type="match status" value="1"/>
</dbReference>
<evidence type="ECO:0000256" key="6">
    <source>
        <dbReference type="ARBA" id="ARBA00022692"/>
    </source>
</evidence>
<dbReference type="InterPro" id="IPR004700">
    <property type="entry name" value="PTS_IIC_man"/>
</dbReference>
<dbReference type="PATRIC" id="fig|1392007.3.peg.432"/>
<feature type="transmembrane region" description="Helical" evidence="9">
    <location>
        <begin position="64"/>
        <end position="84"/>
    </location>
</feature>
<organism evidence="10 11">
    <name type="scientific">Ligilactobacillus equi DPC 6820</name>
    <dbReference type="NCBI Taxonomy" id="1392007"/>
    <lineage>
        <taxon>Bacteria</taxon>
        <taxon>Bacillati</taxon>
        <taxon>Bacillota</taxon>
        <taxon>Bacilli</taxon>
        <taxon>Lactobacillales</taxon>
        <taxon>Lactobacillaceae</taxon>
        <taxon>Ligilactobacillus</taxon>
    </lineage>
</organism>
<evidence type="ECO:0000256" key="2">
    <source>
        <dbReference type="ARBA" id="ARBA00022448"/>
    </source>
</evidence>
<dbReference type="EMBL" id="AWWH01000048">
    <property type="protein sequence ID" value="ETA74652.1"/>
    <property type="molecule type" value="Genomic_DNA"/>
</dbReference>
<dbReference type="Pfam" id="PF03609">
    <property type="entry name" value="EII-Sor"/>
    <property type="match status" value="1"/>
</dbReference>
<dbReference type="GO" id="GO:0009401">
    <property type="term" value="P:phosphoenolpyruvate-dependent sugar phosphotransferase system"/>
    <property type="evidence" value="ECO:0007669"/>
    <property type="project" value="UniProtKB-KW"/>
</dbReference>
<feature type="transmembrane region" description="Helical" evidence="9">
    <location>
        <begin position="30"/>
        <end position="52"/>
    </location>
</feature>
<dbReference type="PANTHER" id="PTHR32502">
    <property type="entry name" value="N-ACETYLGALACTOSAMINE PERMEASE II COMPONENT-RELATED"/>
    <property type="match status" value="1"/>
</dbReference>
<evidence type="ECO:0000256" key="4">
    <source>
        <dbReference type="ARBA" id="ARBA00022597"/>
    </source>
</evidence>
<keyword evidence="11" id="KW-1185">Reference proteome</keyword>
<evidence type="ECO:0000256" key="7">
    <source>
        <dbReference type="ARBA" id="ARBA00022989"/>
    </source>
</evidence>
<feature type="transmembrane region" description="Helical" evidence="9">
    <location>
        <begin position="96"/>
        <end position="121"/>
    </location>
</feature>
<dbReference type="InterPro" id="IPR050303">
    <property type="entry name" value="GatZ_KbaZ_carbometab"/>
</dbReference>
<comment type="caution">
    <text evidence="10">The sequence shown here is derived from an EMBL/GenBank/DDBJ whole genome shotgun (WGS) entry which is preliminary data.</text>
</comment>
<dbReference type="AlphaFoldDB" id="V7HXN5"/>
<dbReference type="PROSITE" id="PS51106">
    <property type="entry name" value="PTS_EIIC_TYPE_4"/>
    <property type="match status" value="1"/>
</dbReference>
<evidence type="ECO:0000256" key="9">
    <source>
        <dbReference type="SAM" id="Phobius"/>
    </source>
</evidence>